<reference evidence="4" key="1">
    <citation type="submission" date="2021-12" db="EMBL/GenBank/DDBJ databases">
        <authorList>
            <person name="King R."/>
        </authorList>
    </citation>
    <scope>NUCLEOTIDE SEQUENCE</scope>
</reference>
<dbReference type="Pfam" id="PF00595">
    <property type="entry name" value="PDZ"/>
    <property type="match status" value="1"/>
</dbReference>
<evidence type="ECO:0008006" key="6">
    <source>
        <dbReference type="Google" id="ProtNLM"/>
    </source>
</evidence>
<sequence length="1079" mass="122235">MRSCEEDSGRSSCSAASISRSPVIDYHEIKLVNSSNQINRRQTVKTQEATTNTDLKVSTRPRSCVLLKSPEEKDPFPSCRLQNRSRNVVYNIFDSPRMGGLSNAHSTLNIACSTQIEEPVLQHNSVSLNTIVNNDIPKTKKVINTNFRRGKPVQRAASRLYKADSGIKGKDGCVGPEFIIRASQPAKEIDLTLAALSEKKIVKVILLNGQNVNVLCDPNIITAGQLFEALIHSEKYEHNFMLGIAVLIGGDFVFLPDDYKIKKIAPEGWYKSSSTKKGKLFEQINLTVFLRIKFFLPKNISNNIQDGEWRYRVYLQLRRATVEGQMTSTIQNLILLTGYALHIEFGEFSYREHGTADYFLLEHYLPENIISENMADVKLRMKRAHESRRGLDRCKAIINYITLAQTFRDYGSHFYSAIWATRDGFCRDVWLSIGPRGITLYSRNNNLPDDSGNNGNRIVLQSLPWHHIHTFYYNKKSLYIIPNSYSGLSKIGVKYKLKMNDNKSYFTYWLASLHHRLYLKLYAKDDFITYLSEELSCPLNKEMTPNKTVCSNYQDSYNLAVRNPVRVRRPTRRRFRMDIFGEKKMQDKENEKPNTEELLRQILSSPQSSDDVVASPIMQGNSSNEGLSSSESCSLPRRHGVKMGTRVFHGMKTKLDTRYSRSPGNTCFRSECDMANTQSDSDDLSSEQKQNCNINSMKLLPERYYNHNISNPTSTAFVLESPKVYSEAFSYNAINNESCLNASLFEKLDSMGCVQGERVFVTATLERDKMNALGLQVAEGSDGNVYIKSITPGSPADLCQKILPGDQIISVNGKTLLNVKYEKALEMLQSASQKVELIVLQNSNKPNVEYHSTGNFEEVNTSKLMPHKSMSIASALDAEITDDELLNEEALKTIYALIKLTKEKVISRMKDKSNSQNTPTKTNLQKCFSEIKVNEHSDLGEYSSQDNTPQKTTSHKFNTWRGHLTNHRPKRRPLSLSIPTDMDFPDNYLNADNLMKKSSLKSIQSSLNSLDKSSTSTKTVALPRNFGLSRKWLGPVRYPVTPCKNSNITSENSAITDENIIKRHFVYGAGDSDEDQIFL</sequence>
<accession>A0ABN8B0R0</accession>
<feature type="domain" description="FERM" evidence="2">
    <location>
        <begin position="200"/>
        <end position="522"/>
    </location>
</feature>
<dbReference type="SMART" id="SM00228">
    <property type="entry name" value="PDZ"/>
    <property type="match status" value="1"/>
</dbReference>
<evidence type="ECO:0000259" key="2">
    <source>
        <dbReference type="PROSITE" id="PS50057"/>
    </source>
</evidence>
<organism evidence="4 5">
    <name type="scientific">Chilo suppressalis</name>
    <name type="common">Asiatic rice borer moth</name>
    <dbReference type="NCBI Taxonomy" id="168631"/>
    <lineage>
        <taxon>Eukaryota</taxon>
        <taxon>Metazoa</taxon>
        <taxon>Ecdysozoa</taxon>
        <taxon>Arthropoda</taxon>
        <taxon>Hexapoda</taxon>
        <taxon>Insecta</taxon>
        <taxon>Pterygota</taxon>
        <taxon>Neoptera</taxon>
        <taxon>Endopterygota</taxon>
        <taxon>Lepidoptera</taxon>
        <taxon>Glossata</taxon>
        <taxon>Ditrysia</taxon>
        <taxon>Pyraloidea</taxon>
        <taxon>Crambidae</taxon>
        <taxon>Crambinae</taxon>
        <taxon>Chilo</taxon>
    </lineage>
</organism>
<dbReference type="Gene3D" id="2.30.29.30">
    <property type="entry name" value="Pleckstrin-homology domain (PH domain)/Phosphotyrosine-binding domain (PTB)"/>
    <property type="match status" value="1"/>
</dbReference>
<dbReference type="Pfam" id="PF00373">
    <property type="entry name" value="FERM_M"/>
    <property type="match status" value="1"/>
</dbReference>
<protein>
    <recommendedName>
        <fullName evidence="6">PDZ domain-containing protein</fullName>
    </recommendedName>
</protein>
<evidence type="ECO:0000259" key="3">
    <source>
        <dbReference type="PROSITE" id="PS50106"/>
    </source>
</evidence>
<dbReference type="InterPro" id="IPR036034">
    <property type="entry name" value="PDZ_sf"/>
</dbReference>
<gene>
    <name evidence="4" type="ORF">CHILSU_LOCUS3920</name>
</gene>
<feature type="region of interest" description="Disordered" evidence="1">
    <location>
        <begin position="605"/>
        <end position="636"/>
    </location>
</feature>
<dbReference type="PROSITE" id="PS50057">
    <property type="entry name" value="FERM_3"/>
    <property type="match status" value="1"/>
</dbReference>
<evidence type="ECO:0000256" key="1">
    <source>
        <dbReference type="SAM" id="MobiDB-lite"/>
    </source>
</evidence>
<dbReference type="InterPro" id="IPR019749">
    <property type="entry name" value="Band_41_domain"/>
</dbReference>
<dbReference type="InterPro" id="IPR014352">
    <property type="entry name" value="FERM/acyl-CoA-bd_prot_sf"/>
</dbReference>
<dbReference type="PANTHER" id="PTHR46900:SF2">
    <property type="entry name" value="TYROSINE-PROTEIN PHOSPHATASE NON-RECEPTOR TYPE 13"/>
    <property type="match status" value="1"/>
</dbReference>
<name>A0ABN8B0R0_CHISP</name>
<proteinExistence type="predicted"/>
<dbReference type="Gene3D" id="2.30.42.10">
    <property type="match status" value="1"/>
</dbReference>
<dbReference type="SUPFAM" id="SSF50729">
    <property type="entry name" value="PH domain-like"/>
    <property type="match status" value="1"/>
</dbReference>
<dbReference type="SMART" id="SM00295">
    <property type="entry name" value="B41"/>
    <property type="match status" value="1"/>
</dbReference>
<dbReference type="InterPro" id="IPR001478">
    <property type="entry name" value="PDZ"/>
</dbReference>
<dbReference type="SUPFAM" id="SSF50156">
    <property type="entry name" value="PDZ domain-like"/>
    <property type="match status" value="1"/>
</dbReference>
<keyword evidence="5" id="KW-1185">Reference proteome</keyword>
<dbReference type="InterPro" id="IPR019748">
    <property type="entry name" value="FERM_central"/>
</dbReference>
<dbReference type="PANTHER" id="PTHR46900">
    <property type="entry name" value="TYROSINE-PROTEIN PHOSPHATASE NON-RECEPTOR TYPE 13"/>
    <property type="match status" value="1"/>
</dbReference>
<dbReference type="CDD" id="cd14473">
    <property type="entry name" value="FERM_B-lobe"/>
    <property type="match status" value="1"/>
</dbReference>
<dbReference type="EMBL" id="OU963911">
    <property type="protein sequence ID" value="CAH0400721.1"/>
    <property type="molecule type" value="Genomic_DNA"/>
</dbReference>
<dbReference type="Proteomes" id="UP001153292">
    <property type="component" value="Chromosome 18"/>
</dbReference>
<dbReference type="SUPFAM" id="SSF47031">
    <property type="entry name" value="Second domain of FERM"/>
    <property type="match status" value="1"/>
</dbReference>
<dbReference type="CDD" id="cd00136">
    <property type="entry name" value="PDZ_canonical"/>
    <property type="match status" value="1"/>
</dbReference>
<feature type="compositionally biased region" description="Low complexity" evidence="1">
    <location>
        <begin position="620"/>
        <end position="635"/>
    </location>
</feature>
<dbReference type="PROSITE" id="PS50106">
    <property type="entry name" value="PDZ"/>
    <property type="match status" value="1"/>
</dbReference>
<dbReference type="Gene3D" id="1.20.80.10">
    <property type="match status" value="1"/>
</dbReference>
<dbReference type="InterPro" id="IPR035963">
    <property type="entry name" value="FERM_2"/>
</dbReference>
<evidence type="ECO:0000313" key="4">
    <source>
        <dbReference type="EMBL" id="CAH0400721.1"/>
    </source>
</evidence>
<dbReference type="InterPro" id="IPR011993">
    <property type="entry name" value="PH-like_dom_sf"/>
</dbReference>
<dbReference type="InterPro" id="IPR000299">
    <property type="entry name" value="FERM_domain"/>
</dbReference>
<dbReference type="InterPro" id="IPR052074">
    <property type="entry name" value="NonRcpt_TyrProt_Phosphatase"/>
</dbReference>
<feature type="domain" description="PDZ" evidence="3">
    <location>
        <begin position="762"/>
        <end position="843"/>
    </location>
</feature>
<evidence type="ECO:0000313" key="5">
    <source>
        <dbReference type="Proteomes" id="UP001153292"/>
    </source>
</evidence>